<dbReference type="AlphaFoldDB" id="A0A176TG77"/>
<protein>
    <submittedName>
        <fullName evidence="5">Glycosyl transferase family 2</fullName>
    </submittedName>
</protein>
<dbReference type="EMBL" id="LVWE01000001">
    <property type="protein sequence ID" value="OAD46824.1"/>
    <property type="molecule type" value="Genomic_DNA"/>
</dbReference>
<accession>A0A176TG77</accession>
<evidence type="ECO:0000256" key="2">
    <source>
        <dbReference type="ARBA" id="ARBA00022676"/>
    </source>
</evidence>
<dbReference type="SUPFAM" id="SSF53448">
    <property type="entry name" value="Nucleotide-diphospho-sugar transferases"/>
    <property type="match status" value="1"/>
</dbReference>
<dbReference type="Proteomes" id="UP000076923">
    <property type="component" value="Unassembled WGS sequence"/>
</dbReference>
<dbReference type="OrthoDB" id="9771846at2"/>
<name>A0A176TG77_9FLAO</name>
<dbReference type="Pfam" id="PF00535">
    <property type="entry name" value="Glycos_transf_2"/>
    <property type="match status" value="1"/>
</dbReference>
<keyword evidence="2" id="KW-0328">Glycosyltransferase</keyword>
<dbReference type="Gene3D" id="3.90.550.10">
    <property type="entry name" value="Spore Coat Polysaccharide Biosynthesis Protein SpsA, Chain A"/>
    <property type="match status" value="1"/>
</dbReference>
<organism evidence="5 6">
    <name type="scientific">Polaribacter atrinae</name>
    <dbReference type="NCBI Taxonomy" id="1333662"/>
    <lineage>
        <taxon>Bacteria</taxon>
        <taxon>Pseudomonadati</taxon>
        <taxon>Bacteroidota</taxon>
        <taxon>Flavobacteriia</taxon>
        <taxon>Flavobacteriales</taxon>
        <taxon>Flavobacteriaceae</taxon>
    </lineage>
</organism>
<dbReference type="RefSeq" id="WP_068447137.1">
    <property type="nucleotide sequence ID" value="NZ_CANKUV010000001.1"/>
</dbReference>
<reference evidence="5 6" key="1">
    <citation type="submission" date="2016-02" db="EMBL/GenBank/DDBJ databases">
        <title>Draft genome sequence of Polaribacter atrinae KACC17473.</title>
        <authorList>
            <person name="Shin S.-K."/>
            <person name="Yi H."/>
        </authorList>
    </citation>
    <scope>NUCLEOTIDE SEQUENCE [LARGE SCALE GENOMIC DNA]</scope>
    <source>
        <strain evidence="5 6">KACC 17473</strain>
    </source>
</reference>
<dbReference type="PANTHER" id="PTHR43179">
    <property type="entry name" value="RHAMNOSYLTRANSFERASE WBBL"/>
    <property type="match status" value="1"/>
</dbReference>
<keyword evidence="6" id="KW-1185">Reference proteome</keyword>
<evidence type="ECO:0000259" key="4">
    <source>
        <dbReference type="Pfam" id="PF00535"/>
    </source>
</evidence>
<dbReference type="PANTHER" id="PTHR43179:SF12">
    <property type="entry name" value="GALACTOFURANOSYLTRANSFERASE GLFT2"/>
    <property type="match status" value="1"/>
</dbReference>
<proteinExistence type="inferred from homology"/>
<sequence length="256" mass="29918">MKEKLDITASIVLYNENLEELTKTVDCFLSIPLKKKLYLIDNTPQMCFKGIFNQKDIEYIAVGKNIGFGSAHNKILDILKQTSKFHLILNPDVSFKLGVISNLIKELERNKEIAMIAPKVLFPNGKHQYSCRRYPSISELIARRFAVLKPMFKAVILKGEYRERDLKEPFFAEYITGCFQLYRAEYFVKLNGFDERYFLYMEDVDICKKIDSLGKKKLYFPQEEIVHVLKQGSSKSAKLFLRHTSSAIKYFFKWGF</sequence>
<dbReference type="InterPro" id="IPR001173">
    <property type="entry name" value="Glyco_trans_2-like"/>
</dbReference>
<dbReference type="STRING" id="1333662.LPB303_00815"/>
<gene>
    <name evidence="5" type="ORF">LPB303_00815</name>
</gene>
<evidence type="ECO:0000313" key="6">
    <source>
        <dbReference type="Proteomes" id="UP000076923"/>
    </source>
</evidence>
<feature type="domain" description="Glycosyltransferase 2-like" evidence="4">
    <location>
        <begin position="11"/>
        <end position="187"/>
    </location>
</feature>
<comment type="similarity">
    <text evidence="1">Belongs to the glycosyltransferase 2 family.</text>
</comment>
<dbReference type="GO" id="GO:0016757">
    <property type="term" value="F:glycosyltransferase activity"/>
    <property type="evidence" value="ECO:0007669"/>
    <property type="project" value="UniProtKB-KW"/>
</dbReference>
<evidence type="ECO:0000256" key="1">
    <source>
        <dbReference type="ARBA" id="ARBA00006739"/>
    </source>
</evidence>
<dbReference type="InterPro" id="IPR029044">
    <property type="entry name" value="Nucleotide-diphossugar_trans"/>
</dbReference>
<comment type="caution">
    <text evidence="5">The sequence shown here is derived from an EMBL/GenBank/DDBJ whole genome shotgun (WGS) entry which is preliminary data.</text>
</comment>
<evidence type="ECO:0000256" key="3">
    <source>
        <dbReference type="ARBA" id="ARBA00022679"/>
    </source>
</evidence>
<evidence type="ECO:0000313" key="5">
    <source>
        <dbReference type="EMBL" id="OAD46824.1"/>
    </source>
</evidence>
<keyword evidence="3 5" id="KW-0808">Transferase</keyword>